<sequence length="305" mass="35055">MEFVDSTNAAPLSSMPREMLSSTESLMDSASVAPSAPRNYYVNLEKFSNGAEIVDMLDGNLLNPLFHNKHFEVKLKVEINPLKKSSFKRKKTSLYTNNKYILFTQLISRLKLEWKSSNKMWSLMGVNPKTKKPFDENGYPLYVILSRIEAFHKEINEYDYVVQKDEHGVESTRRVLNIERSDRSRKHAVEYALAMLVAFYENSEVPRPDPDYKEADVLFNQKDMFKMTMDKFKLFVEQHRATAAAAAASSPTEERPRSSLSSHLGKVKKPINKPKLKKQPLTSEMVSDILEQQQQPAAQYTFSLN</sequence>
<protein>
    <submittedName>
        <fullName evidence="2">PP31/39K</fullName>
    </submittedName>
</protein>
<dbReference type="EMBL" id="KX855660">
    <property type="protein sequence ID" value="AQQ80319.1"/>
    <property type="molecule type" value="Genomic_DNA"/>
</dbReference>
<proteinExistence type="predicted"/>
<dbReference type="Proteomes" id="UP000203651">
    <property type="component" value="Segment"/>
</dbReference>
<accession>A0A1S5YDX8</accession>
<keyword evidence="3" id="KW-1185">Reference proteome</keyword>
<dbReference type="RefSeq" id="YP_009345770.1">
    <property type="nucleotide sequence ID" value="NC_033780.2"/>
</dbReference>
<reference evidence="2 3" key="1">
    <citation type="journal article" date="2017" name="PLoS ONE">
        <title>The Complete Genome Sequence of a Second Distinct Betabaculovirus from the True Armyworm, Mythimna unipuncta.</title>
        <authorList>
            <person name="Harrison R.L."/>
            <person name="Rowley D.L."/>
            <person name="Mowery J."/>
            <person name="Bauchan G.R."/>
            <person name="Theilmann D.A."/>
            <person name="Rohrmann G.F."/>
            <person name="Erlandson M.A."/>
        </authorList>
    </citation>
    <scope>NUCLEOTIDE SEQUENCE [LARGE SCALE GENOMIC DNA]</scope>
    <source>
        <strain evidence="2">MyunGV#8</strain>
    </source>
</reference>
<dbReference type="Pfam" id="PF05311">
    <property type="entry name" value="Baculo_PP31"/>
    <property type="match status" value="1"/>
</dbReference>
<evidence type="ECO:0000313" key="2">
    <source>
        <dbReference type="EMBL" id="AQQ80319.1"/>
    </source>
</evidence>
<feature type="region of interest" description="Disordered" evidence="1">
    <location>
        <begin position="245"/>
        <end position="285"/>
    </location>
</feature>
<evidence type="ECO:0000313" key="3">
    <source>
        <dbReference type="Proteomes" id="UP000203651"/>
    </source>
</evidence>
<dbReference type="KEGG" id="vg:39105883"/>
<dbReference type="InterPro" id="IPR007975">
    <property type="entry name" value="Baculo_pp39"/>
</dbReference>
<name>A0A1S5YDX8_9BBAC</name>
<feature type="compositionally biased region" description="Basic residues" evidence="1">
    <location>
        <begin position="265"/>
        <end position="278"/>
    </location>
</feature>
<evidence type="ECO:0000256" key="1">
    <source>
        <dbReference type="SAM" id="MobiDB-lite"/>
    </source>
</evidence>
<dbReference type="GeneID" id="39105883"/>
<organism evidence="2 3">
    <name type="scientific">Betabaculovirus altermyunipunctae</name>
    <dbReference type="NCBI Taxonomy" id="3051996"/>
    <lineage>
        <taxon>Viruses</taxon>
        <taxon>Viruses incertae sedis</taxon>
        <taxon>Naldaviricetes</taxon>
        <taxon>Lefavirales</taxon>
        <taxon>Baculoviridae</taxon>
        <taxon>Betabaculovirus</taxon>
    </lineage>
</organism>